<evidence type="ECO:0000313" key="1">
    <source>
        <dbReference type="EMBL" id="GFD58430.1"/>
    </source>
</evidence>
<gene>
    <name evidence="1" type="ORF">Tci_930399</name>
</gene>
<proteinExistence type="predicted"/>
<comment type="caution">
    <text evidence="1">The sequence shown here is derived from an EMBL/GenBank/DDBJ whole genome shotgun (WGS) entry which is preliminary data.</text>
</comment>
<dbReference type="EMBL" id="BKCJ011852974">
    <property type="protein sequence ID" value="GFD58430.1"/>
    <property type="molecule type" value="Genomic_DNA"/>
</dbReference>
<feature type="non-terminal residue" evidence="1">
    <location>
        <position position="60"/>
    </location>
</feature>
<organism evidence="1">
    <name type="scientific">Tanacetum cinerariifolium</name>
    <name type="common">Dalmatian daisy</name>
    <name type="synonym">Chrysanthemum cinerariifolium</name>
    <dbReference type="NCBI Taxonomy" id="118510"/>
    <lineage>
        <taxon>Eukaryota</taxon>
        <taxon>Viridiplantae</taxon>
        <taxon>Streptophyta</taxon>
        <taxon>Embryophyta</taxon>
        <taxon>Tracheophyta</taxon>
        <taxon>Spermatophyta</taxon>
        <taxon>Magnoliopsida</taxon>
        <taxon>eudicotyledons</taxon>
        <taxon>Gunneridae</taxon>
        <taxon>Pentapetalae</taxon>
        <taxon>asterids</taxon>
        <taxon>campanulids</taxon>
        <taxon>Asterales</taxon>
        <taxon>Asteraceae</taxon>
        <taxon>Asteroideae</taxon>
        <taxon>Anthemideae</taxon>
        <taxon>Anthemidinae</taxon>
        <taxon>Tanacetum</taxon>
    </lineage>
</organism>
<dbReference type="AlphaFoldDB" id="A0A699XJA8"/>
<accession>A0A699XJA8</accession>
<name>A0A699XJA8_TANCI</name>
<reference evidence="1" key="1">
    <citation type="journal article" date="2019" name="Sci. Rep.">
        <title>Draft genome of Tanacetum cinerariifolium, the natural source of mosquito coil.</title>
        <authorList>
            <person name="Yamashiro T."/>
            <person name="Shiraishi A."/>
            <person name="Satake H."/>
            <person name="Nakayama K."/>
        </authorList>
    </citation>
    <scope>NUCLEOTIDE SEQUENCE</scope>
</reference>
<protein>
    <submittedName>
        <fullName evidence="1">Uncharacterized protein</fullName>
    </submittedName>
</protein>
<sequence length="60" mass="6917">MAEHAYAIVNSTFADFLAGDLLVKPAEQAWEKADYYALRRAVFSREQQLFSQDKDDRDFG</sequence>